<name>Q3SL71_THIDA</name>
<dbReference type="InterPro" id="IPR001387">
    <property type="entry name" value="Cro/C1-type_HTH"/>
</dbReference>
<protein>
    <recommendedName>
        <fullName evidence="3">Cytoskeleton protein RodZ-like C-terminal domain-containing protein</fullName>
    </recommendedName>
</protein>
<dbReference type="Pfam" id="PF13413">
    <property type="entry name" value="HTH_25"/>
    <property type="match status" value="1"/>
</dbReference>
<evidence type="ECO:0000259" key="3">
    <source>
        <dbReference type="Pfam" id="PF13464"/>
    </source>
</evidence>
<dbReference type="InterPro" id="IPR025194">
    <property type="entry name" value="RodZ-like_C"/>
</dbReference>
<keyword evidence="2" id="KW-0812">Transmembrane</keyword>
<proteinExistence type="predicted"/>
<organism evidence="4 5">
    <name type="scientific">Thiobacillus denitrificans (strain ATCC 25259 / T1)</name>
    <dbReference type="NCBI Taxonomy" id="292415"/>
    <lineage>
        <taxon>Bacteria</taxon>
        <taxon>Pseudomonadati</taxon>
        <taxon>Pseudomonadota</taxon>
        <taxon>Betaproteobacteria</taxon>
        <taxon>Nitrosomonadales</taxon>
        <taxon>Thiobacillaceae</taxon>
        <taxon>Thiobacillus</taxon>
    </lineage>
</organism>
<evidence type="ECO:0000256" key="2">
    <source>
        <dbReference type="SAM" id="Phobius"/>
    </source>
</evidence>
<dbReference type="KEGG" id="tbd:Tbd_0593"/>
<accession>Q3SL71</accession>
<dbReference type="Gene3D" id="1.10.260.40">
    <property type="entry name" value="lambda repressor-like DNA-binding domains"/>
    <property type="match status" value="1"/>
</dbReference>
<dbReference type="STRING" id="292415.Tbd_0593"/>
<dbReference type="GO" id="GO:0003677">
    <property type="term" value="F:DNA binding"/>
    <property type="evidence" value="ECO:0007669"/>
    <property type="project" value="InterPro"/>
</dbReference>
<dbReference type="AlphaFoldDB" id="Q3SL71"/>
<feature type="compositionally biased region" description="Low complexity" evidence="1">
    <location>
        <begin position="178"/>
        <end position="191"/>
    </location>
</feature>
<keyword evidence="2" id="KW-1133">Transmembrane helix</keyword>
<feature type="compositionally biased region" description="Low complexity" evidence="1">
    <location>
        <begin position="140"/>
        <end position="156"/>
    </location>
</feature>
<dbReference type="PANTHER" id="PTHR34475:SF1">
    <property type="entry name" value="CYTOSKELETON PROTEIN RODZ"/>
    <property type="match status" value="1"/>
</dbReference>
<reference evidence="4 5" key="1">
    <citation type="journal article" date="2006" name="J. Bacteriol.">
        <title>The genome sequence of the obligately chemolithoautotrophic, facultatively anaerobic bacterium Thiobacillus denitrificans.</title>
        <authorList>
            <person name="Beller H.R."/>
            <person name="Chain P.S."/>
            <person name="Letain T.E."/>
            <person name="Chakicherla A."/>
            <person name="Larimer F.W."/>
            <person name="Richardson P.M."/>
            <person name="Coleman M.A."/>
            <person name="Wood A.P."/>
            <person name="Kelly D.P."/>
        </authorList>
    </citation>
    <scope>NUCLEOTIDE SEQUENCE [LARGE SCALE GENOMIC DNA]</scope>
    <source>
        <strain evidence="4 5">ATCC 25259</strain>
    </source>
</reference>
<dbReference type="eggNOG" id="COG4395">
    <property type="taxonomic scope" value="Bacteria"/>
</dbReference>
<feature type="transmembrane region" description="Helical" evidence="2">
    <location>
        <begin position="103"/>
        <end position="125"/>
    </location>
</feature>
<dbReference type="eggNOG" id="COG1426">
    <property type="taxonomic scope" value="Bacteria"/>
</dbReference>
<dbReference type="PANTHER" id="PTHR34475">
    <property type="match status" value="1"/>
</dbReference>
<dbReference type="InterPro" id="IPR010982">
    <property type="entry name" value="Lambda_DNA-bd_dom_sf"/>
</dbReference>
<evidence type="ECO:0000256" key="1">
    <source>
        <dbReference type="SAM" id="MobiDB-lite"/>
    </source>
</evidence>
<keyword evidence="5" id="KW-1185">Reference proteome</keyword>
<dbReference type="OrthoDB" id="8561330at2"/>
<evidence type="ECO:0000313" key="4">
    <source>
        <dbReference type="EMBL" id="AAZ96546.1"/>
    </source>
</evidence>
<dbReference type="CDD" id="cd00093">
    <property type="entry name" value="HTH_XRE"/>
    <property type="match status" value="1"/>
</dbReference>
<gene>
    <name evidence="4" type="ordered locus">Tbd_0593</name>
</gene>
<keyword evidence="2" id="KW-0472">Membrane</keyword>
<dbReference type="EMBL" id="CP000116">
    <property type="protein sequence ID" value="AAZ96546.1"/>
    <property type="molecule type" value="Genomic_DNA"/>
</dbReference>
<dbReference type="Proteomes" id="UP000008291">
    <property type="component" value="Chromosome"/>
</dbReference>
<evidence type="ECO:0000313" key="5">
    <source>
        <dbReference type="Proteomes" id="UP000008291"/>
    </source>
</evidence>
<dbReference type="RefSeq" id="WP_011311105.1">
    <property type="nucleotide sequence ID" value="NC_007404.1"/>
</dbReference>
<dbReference type="HOGENOM" id="CLU_047530_3_0_4"/>
<feature type="region of interest" description="Disordered" evidence="1">
    <location>
        <begin position="136"/>
        <end position="211"/>
    </location>
</feature>
<sequence>MNGEVQLTVGQTLREAREASGMTLDEASARLRLMHRQVEAMEADDFEALGQPVFARGFVRNYARLLGLAPETLLASMEGAPAAPAEVSYAKPPLQRPWFASSWVILLALVVLVVLAVPVGLYLWLNSDVEEGGQRQVAVSQPTTAGAAPSSAPPATRGEAPAETPGAPNAPAPVEGNGATDGTTADGTVAVPPQSPPDEAAEDAGSTTEASTGGAALHLEFGAEAWAEIKDATGRAVLRQLNPAGSSVEVKGEPPFKLVIGNAAETRLTYNGRPVDLKPHTGMTVARFTLE</sequence>
<dbReference type="InterPro" id="IPR050400">
    <property type="entry name" value="Bact_Cytoskel_RodZ"/>
</dbReference>
<feature type="domain" description="Cytoskeleton protein RodZ-like C-terminal" evidence="3">
    <location>
        <begin position="219"/>
        <end position="289"/>
    </location>
</feature>
<dbReference type="Pfam" id="PF13464">
    <property type="entry name" value="RodZ_C"/>
    <property type="match status" value="1"/>
</dbReference>